<comment type="caution">
    <text evidence="1">The sequence shown here is derived from an EMBL/GenBank/DDBJ whole genome shotgun (WGS) entry which is preliminary data.</text>
</comment>
<dbReference type="OrthoDB" id="5905410at2759"/>
<protein>
    <submittedName>
        <fullName evidence="1">Uncharacterized protein</fullName>
    </submittedName>
</protein>
<sequence>MPYSHKISEPISKGISYHFYLKINNNARKFSIKLFNGIEENRYIGTVVYSFEVFDNLTKVAIKTGNCDNYYNRCIKEKGFNNEECAKFRCKKFSRRIFKKGELFELFLHVSDVINERIINNKLTTVHTSLIETSINNELKEEFKIENYFQIWTINRILVILKFLKIHL</sequence>
<name>A0A6V7V9N7_MELEN</name>
<dbReference type="EMBL" id="CAJEWN010000188">
    <property type="protein sequence ID" value="CAD2171686.1"/>
    <property type="molecule type" value="Genomic_DNA"/>
</dbReference>
<proteinExistence type="predicted"/>
<organism evidence="1 2">
    <name type="scientific">Meloidogyne enterolobii</name>
    <name type="common">Root-knot nematode worm</name>
    <name type="synonym">Meloidogyne mayaguensis</name>
    <dbReference type="NCBI Taxonomy" id="390850"/>
    <lineage>
        <taxon>Eukaryota</taxon>
        <taxon>Metazoa</taxon>
        <taxon>Ecdysozoa</taxon>
        <taxon>Nematoda</taxon>
        <taxon>Chromadorea</taxon>
        <taxon>Rhabditida</taxon>
        <taxon>Tylenchina</taxon>
        <taxon>Tylenchomorpha</taxon>
        <taxon>Tylenchoidea</taxon>
        <taxon>Meloidogynidae</taxon>
        <taxon>Meloidogyninae</taxon>
        <taxon>Meloidogyne</taxon>
    </lineage>
</organism>
<dbReference type="AlphaFoldDB" id="A0A6V7V9N7"/>
<gene>
    <name evidence="1" type="ORF">MENT_LOCUS23192</name>
</gene>
<evidence type="ECO:0000313" key="1">
    <source>
        <dbReference type="EMBL" id="CAD2171686.1"/>
    </source>
</evidence>
<reference evidence="1 2" key="1">
    <citation type="submission" date="2020-08" db="EMBL/GenBank/DDBJ databases">
        <authorList>
            <person name="Koutsovoulos G."/>
            <person name="Danchin GJ E."/>
        </authorList>
    </citation>
    <scope>NUCLEOTIDE SEQUENCE [LARGE SCALE GENOMIC DNA]</scope>
</reference>
<accession>A0A6V7V9N7</accession>
<dbReference type="Proteomes" id="UP000580250">
    <property type="component" value="Unassembled WGS sequence"/>
</dbReference>
<evidence type="ECO:0000313" key="2">
    <source>
        <dbReference type="Proteomes" id="UP000580250"/>
    </source>
</evidence>